<feature type="transmembrane region" description="Helical" evidence="15">
    <location>
        <begin position="12"/>
        <end position="29"/>
    </location>
</feature>
<feature type="transmembrane region" description="Helical" evidence="15">
    <location>
        <begin position="351"/>
        <end position="371"/>
    </location>
</feature>
<dbReference type="GO" id="GO:0005886">
    <property type="term" value="C:plasma membrane"/>
    <property type="evidence" value="ECO:0007669"/>
    <property type="project" value="TreeGrafter"/>
</dbReference>
<evidence type="ECO:0000256" key="13">
    <source>
        <dbReference type="ARBA" id="ARBA00050970"/>
    </source>
</evidence>
<feature type="transmembrane region" description="Helical" evidence="15">
    <location>
        <begin position="790"/>
        <end position="818"/>
    </location>
</feature>
<dbReference type="GO" id="GO:0140618">
    <property type="term" value="F:ferric-chelate reductase (NADH) activity"/>
    <property type="evidence" value="ECO:0007669"/>
    <property type="project" value="UniProtKB-EC"/>
</dbReference>
<feature type="transmembrane region" description="Helical" evidence="15">
    <location>
        <begin position="1093"/>
        <end position="1112"/>
    </location>
</feature>
<dbReference type="InterPro" id="IPR039261">
    <property type="entry name" value="FNR_nucleotide-bd"/>
</dbReference>
<dbReference type="PANTHER" id="PTHR11972:SF196">
    <property type="entry name" value="FAD-BINDING FR-TYPE DOMAIN-CONTAINING PROTEIN"/>
    <property type="match status" value="1"/>
</dbReference>
<feature type="transmembrane region" description="Helical" evidence="15">
    <location>
        <begin position="520"/>
        <end position="542"/>
    </location>
</feature>
<keyword evidence="11" id="KW-0406">Ion transport</keyword>
<comment type="catalytic activity">
    <reaction evidence="13">
        <text>2 a Fe(II)-siderophore + NAD(+) + H(+) = 2 a Fe(III)-siderophore + NADH</text>
        <dbReference type="Rhea" id="RHEA:15061"/>
        <dbReference type="Rhea" id="RHEA-COMP:11342"/>
        <dbReference type="Rhea" id="RHEA-COMP:11344"/>
        <dbReference type="ChEBI" id="CHEBI:15378"/>
        <dbReference type="ChEBI" id="CHEBI:29033"/>
        <dbReference type="ChEBI" id="CHEBI:29034"/>
        <dbReference type="ChEBI" id="CHEBI:57540"/>
        <dbReference type="ChEBI" id="CHEBI:57945"/>
        <dbReference type="EC" id="1.16.1.7"/>
    </reaction>
</comment>
<comment type="caution">
    <text evidence="17">The sequence shown here is derived from an EMBL/GenBank/DDBJ whole genome shotgun (WGS) entry which is preliminary data.</text>
</comment>
<dbReference type="PANTHER" id="PTHR11972">
    <property type="entry name" value="NADPH OXIDASE"/>
    <property type="match status" value="1"/>
</dbReference>
<feature type="transmembrane region" description="Helical" evidence="15">
    <location>
        <begin position="669"/>
        <end position="693"/>
    </location>
</feature>
<feature type="domain" description="FAD-binding FR-type" evidence="16">
    <location>
        <begin position="85"/>
        <end position="188"/>
    </location>
</feature>
<dbReference type="SUPFAM" id="SSF52343">
    <property type="entry name" value="Ferredoxin reductase-like, C-terminal NADP-linked domain"/>
    <property type="match status" value="2"/>
</dbReference>
<proteinExistence type="inferred from homology"/>
<name>A0A835J6Z2_9ROSI</name>
<reference evidence="17 18" key="1">
    <citation type="submission" date="2020-10" db="EMBL/GenBank/DDBJ databases">
        <title>Plant Genome Project.</title>
        <authorList>
            <person name="Zhang R.-G."/>
        </authorList>
    </citation>
    <scope>NUCLEOTIDE SEQUENCE [LARGE SCALE GENOMIC DNA]</scope>
    <source>
        <strain evidence="17">FAFU-HL-1</strain>
        <tissue evidence="17">Leaf</tissue>
    </source>
</reference>
<feature type="transmembrane region" description="Helical" evidence="15">
    <location>
        <begin position="748"/>
        <end position="770"/>
    </location>
</feature>
<feature type="transmembrane region" description="Helical" evidence="15">
    <location>
        <begin position="1048"/>
        <end position="1073"/>
    </location>
</feature>
<evidence type="ECO:0000256" key="7">
    <source>
        <dbReference type="ARBA" id="ARBA00022982"/>
    </source>
</evidence>
<accession>A0A835J6Z2</accession>
<organism evidence="17 18">
    <name type="scientific">Salix dunnii</name>
    <dbReference type="NCBI Taxonomy" id="1413687"/>
    <lineage>
        <taxon>Eukaryota</taxon>
        <taxon>Viridiplantae</taxon>
        <taxon>Streptophyta</taxon>
        <taxon>Embryophyta</taxon>
        <taxon>Tracheophyta</taxon>
        <taxon>Spermatophyta</taxon>
        <taxon>Magnoliopsida</taxon>
        <taxon>eudicotyledons</taxon>
        <taxon>Gunneridae</taxon>
        <taxon>Pentapetalae</taxon>
        <taxon>rosids</taxon>
        <taxon>fabids</taxon>
        <taxon>Malpighiales</taxon>
        <taxon>Salicaceae</taxon>
        <taxon>Saliceae</taxon>
        <taxon>Salix</taxon>
    </lineage>
</organism>
<dbReference type="FunFam" id="3.40.50.80:FF:000039">
    <property type="entry name" value="Ferric reduction oxidase 3"/>
    <property type="match status" value="2"/>
</dbReference>
<evidence type="ECO:0000256" key="12">
    <source>
        <dbReference type="ARBA" id="ARBA00023136"/>
    </source>
</evidence>
<comment type="cofactor">
    <cofactor evidence="1">
        <name>FAD</name>
        <dbReference type="ChEBI" id="CHEBI:57692"/>
    </cofactor>
</comment>
<evidence type="ECO:0000313" key="17">
    <source>
        <dbReference type="EMBL" id="KAF9664182.1"/>
    </source>
</evidence>
<dbReference type="Gene3D" id="3.40.50.80">
    <property type="entry name" value="Nucleotide-binding domain of ferredoxin-NADP reductase (FNR) module"/>
    <property type="match status" value="4"/>
</dbReference>
<dbReference type="InterPro" id="IPR013112">
    <property type="entry name" value="FAD-bd_8"/>
</dbReference>
<evidence type="ECO:0000256" key="5">
    <source>
        <dbReference type="ARBA" id="ARBA00022692"/>
    </source>
</evidence>
<keyword evidence="5 15" id="KW-0812">Transmembrane</keyword>
<keyword evidence="10" id="KW-0408">Iron</keyword>
<dbReference type="SFLD" id="SFLDG01168">
    <property type="entry name" value="Ferric_reductase_subgroup_(FRE"/>
    <property type="match status" value="2"/>
</dbReference>
<evidence type="ECO:0000256" key="4">
    <source>
        <dbReference type="ARBA" id="ARBA00022448"/>
    </source>
</evidence>
<dbReference type="Proteomes" id="UP000657918">
    <property type="component" value="Unassembled WGS sequence"/>
</dbReference>
<keyword evidence="6" id="KW-0479">Metal-binding</keyword>
<evidence type="ECO:0000256" key="14">
    <source>
        <dbReference type="ARBA" id="ARBA00066905"/>
    </source>
</evidence>
<dbReference type="InterPro" id="IPR013121">
    <property type="entry name" value="Fe_red_NAD-bd_6"/>
</dbReference>
<dbReference type="CDD" id="cd06186">
    <property type="entry name" value="NOX_Duox_like_FAD_NADP"/>
    <property type="match status" value="2"/>
</dbReference>
<feature type="transmembrane region" description="Helical" evidence="15">
    <location>
        <begin position="572"/>
        <end position="593"/>
    </location>
</feature>
<evidence type="ECO:0000256" key="8">
    <source>
        <dbReference type="ARBA" id="ARBA00022989"/>
    </source>
</evidence>
<evidence type="ECO:0000256" key="2">
    <source>
        <dbReference type="ARBA" id="ARBA00004141"/>
    </source>
</evidence>
<evidence type="ECO:0000256" key="15">
    <source>
        <dbReference type="SAM" id="Phobius"/>
    </source>
</evidence>
<evidence type="ECO:0000256" key="11">
    <source>
        <dbReference type="ARBA" id="ARBA00023065"/>
    </source>
</evidence>
<dbReference type="FunFam" id="3.40.50.80:FF:000083">
    <property type="entry name" value="Ferric reduction oxidase 2"/>
    <property type="match status" value="1"/>
</dbReference>
<gene>
    <name evidence="17" type="ORF">SADUNF_Sadunf17G0129600</name>
</gene>
<dbReference type="SFLD" id="SFLDS00052">
    <property type="entry name" value="Ferric_Reductase_Domain"/>
    <property type="match status" value="2"/>
</dbReference>
<dbReference type="Pfam" id="PF08030">
    <property type="entry name" value="NAD_binding_6"/>
    <property type="match status" value="2"/>
</dbReference>
<dbReference type="GO" id="GO:0046872">
    <property type="term" value="F:metal ion binding"/>
    <property type="evidence" value="ECO:0007669"/>
    <property type="project" value="UniProtKB-KW"/>
</dbReference>
<dbReference type="AlphaFoldDB" id="A0A835J6Z2"/>
<feature type="transmembrane region" description="Helical" evidence="15">
    <location>
        <begin position="64"/>
        <end position="81"/>
    </location>
</feature>
<dbReference type="GO" id="GO:0006811">
    <property type="term" value="P:monoatomic ion transport"/>
    <property type="evidence" value="ECO:0007669"/>
    <property type="project" value="UniProtKB-KW"/>
</dbReference>
<evidence type="ECO:0000313" key="18">
    <source>
        <dbReference type="Proteomes" id="UP000657918"/>
    </source>
</evidence>
<evidence type="ECO:0000256" key="1">
    <source>
        <dbReference type="ARBA" id="ARBA00001974"/>
    </source>
</evidence>
<comment type="subcellular location">
    <subcellularLocation>
        <location evidence="2">Membrane</location>
        <topology evidence="2">Multi-pass membrane protein</topology>
    </subcellularLocation>
</comment>
<keyword evidence="4" id="KW-0813">Transport</keyword>
<dbReference type="EMBL" id="JADGMS010000017">
    <property type="protein sequence ID" value="KAF9664182.1"/>
    <property type="molecule type" value="Genomic_DNA"/>
</dbReference>
<evidence type="ECO:0000259" key="16">
    <source>
        <dbReference type="PROSITE" id="PS51384"/>
    </source>
</evidence>
<dbReference type="InterPro" id="IPR050369">
    <property type="entry name" value="RBOH/FRE"/>
</dbReference>
<keyword evidence="18" id="KW-1185">Reference proteome</keyword>
<evidence type="ECO:0000256" key="10">
    <source>
        <dbReference type="ARBA" id="ARBA00023004"/>
    </source>
</evidence>
<dbReference type="EC" id="1.16.1.7" evidence="14"/>
<keyword evidence="12 15" id="KW-0472">Membrane</keyword>
<keyword evidence="7" id="KW-0249">Electron transport</keyword>
<sequence length="1237" mass="140097">MQMLEWSKTYVSNVAGEIATVLALAMWVTSSYRIRRKMFEVFFYTHQLYILYVVFYVLHVGSAYFCMILPGIFLFIVDRYLRFLQSQRRARLESARLLPCGSFELTFSKSPGLYYNPTSILFLNVPSISKLQWHPFTITSNCNMEQDKLSVVVKRLGSWSQKLYQQISSSVDRLEVSVEGPYGPTSSHFLRHELLVLVSGGSGITPFISIIREIIVESTKPDCQVPRVLLVCAFKNSADLAVLDLLLPVNATPSNISQMQLQIEAYITSEGELPTDDNLKLLQTIWFKPNQLDSPINASLGNNNWLWLGAIIVSSFVMFLLILGIVTRYYIYPIDHQNTGETYHYSYYVLWDMFLLCACIFIASNAVFLFLKKEHAVEGKHIQNLEVPAPTTSPGSWFQNANSELESQPHQSLVQATKVHFGARPDLKRILFDCKASDVGVLACGPRKMRHEVAKICSSGLSDNLHFESISFNWNSFFMDTLSRLNMQEEKKGLQIRANSRNKEMTEEMGSGPAGASMKIVSAVITLLLMVVFLGYMMIWSMTPTNTFYLNWFPHVEKKTSSTYLGEQGSTILIYAFPILFIATVASLYLHLVKKYDYDHNSTRFFSRMILSRRLAITKGLLGIVTRTELTFLAMFVALLVWSLYSYMHDMFAFASVEAAQEKSQVWEVKLETAGLSLGLVGNTCLAFLFFPVARGSSVLQFVGLTSEASIKYHIWLGHITMAIFTAHGLCYVTYWSRTHQISQMLKWDKFMVSNVAGEIALLAGLVMWATSFGRIRRKFFELFYYSHHLYVVFVIFYVFHIGFSESCLILPGFYLFLIDRYLRLLQSQKKIRSVAARILPSETVELNFSKSSGLSYAPTSIAFINVPSISRIQWHPFTITSNSNMDSDKISVVIKCNGSWSHELYQILSSPSPTSRLEVSIEGPYGPPSTNFMRYEKLVLVSGGSGITPFISIIREINFQSNRTGSKTPRIHLICAFKKYANLAMLELLLPVSGTTLDLSRFQLQIEAYITQETEPKTVNKSSIRTILFKPNPSDAPVSAVLGPNSWLWLSAIISSSFIIFLLLIGLLTRFYIFPIDHNTNMKYPMPASSSFGMLFVCVAMTIAASAAFLWNKRENAKELNQIRTTDVSTPAPSPASLVYETELESFPHQSLRQATTVQLGRRPNLKKILSEVKEENVGVYVSGPRTMRQEVAAVCSSFSADNLHFESISFNWKRKYLKHGEFRSPELSLLRSEVL</sequence>
<dbReference type="OrthoDB" id="167398at2759"/>
<dbReference type="InterPro" id="IPR017927">
    <property type="entry name" value="FAD-bd_FR_type"/>
</dbReference>
<dbReference type="PROSITE" id="PS51384">
    <property type="entry name" value="FAD_FR"/>
    <property type="match status" value="2"/>
</dbReference>
<feature type="transmembrane region" description="Helical" evidence="15">
    <location>
        <begin position="713"/>
        <end position="736"/>
    </location>
</feature>
<comment type="similarity">
    <text evidence="3">Belongs to the ferric reductase (FRE) family.</text>
</comment>
<evidence type="ECO:0000256" key="3">
    <source>
        <dbReference type="ARBA" id="ARBA00006278"/>
    </source>
</evidence>
<evidence type="ECO:0000256" key="6">
    <source>
        <dbReference type="ARBA" id="ARBA00022723"/>
    </source>
</evidence>
<dbReference type="Pfam" id="PF01794">
    <property type="entry name" value="Ferric_reduct"/>
    <property type="match status" value="2"/>
</dbReference>
<dbReference type="Pfam" id="PF08022">
    <property type="entry name" value="FAD_binding_8"/>
    <property type="match status" value="2"/>
</dbReference>
<keyword evidence="9" id="KW-0560">Oxidoreductase</keyword>
<protein>
    <recommendedName>
        <fullName evidence="14">ferric-chelate reductase (NADH)</fullName>
        <ecNumber evidence="14">1.16.1.7</ecNumber>
    </recommendedName>
</protein>
<keyword evidence="8 15" id="KW-1133">Transmembrane helix</keyword>
<evidence type="ECO:0000256" key="9">
    <source>
        <dbReference type="ARBA" id="ARBA00023002"/>
    </source>
</evidence>
<feature type="domain" description="FAD-binding FR-type" evidence="16">
    <location>
        <begin position="827"/>
        <end position="932"/>
    </location>
</feature>
<feature type="transmembrane region" description="Helical" evidence="15">
    <location>
        <begin position="630"/>
        <end position="648"/>
    </location>
</feature>
<feature type="transmembrane region" description="Helical" evidence="15">
    <location>
        <begin position="305"/>
        <end position="331"/>
    </location>
</feature>
<dbReference type="InterPro" id="IPR013130">
    <property type="entry name" value="Fe3_Rdtase_TM_dom"/>
</dbReference>